<name>A0A024Q855_9BACI</name>
<gene>
    <name evidence="4" type="primary">nagA_1</name>
    <name evidence="4" type="ORF">BN990_00951</name>
</gene>
<organism evidence="4 5">
    <name type="scientific">Virgibacillus massiliensis</name>
    <dbReference type="NCBI Taxonomy" id="1462526"/>
    <lineage>
        <taxon>Bacteria</taxon>
        <taxon>Bacillati</taxon>
        <taxon>Bacillota</taxon>
        <taxon>Bacilli</taxon>
        <taxon>Bacillales</taxon>
        <taxon>Bacillaceae</taxon>
        <taxon>Virgibacillus</taxon>
    </lineage>
</organism>
<evidence type="ECO:0000313" key="4">
    <source>
        <dbReference type="EMBL" id="CDQ38679.1"/>
    </source>
</evidence>
<dbReference type="EMBL" id="CCDP010000001">
    <property type="protein sequence ID" value="CDQ38679.1"/>
    <property type="molecule type" value="Genomic_DNA"/>
</dbReference>
<dbReference type="Pfam" id="PF22725">
    <property type="entry name" value="GFO_IDH_MocA_C3"/>
    <property type="match status" value="1"/>
</dbReference>
<feature type="domain" description="Gfo/Idh/MocA-like oxidoreductase N-terminal" evidence="2">
    <location>
        <begin position="4"/>
        <end position="119"/>
    </location>
</feature>
<dbReference type="Pfam" id="PF01408">
    <property type="entry name" value="GFO_IDH_MocA"/>
    <property type="match status" value="1"/>
</dbReference>
<dbReference type="Proteomes" id="UP000028875">
    <property type="component" value="Unassembled WGS sequence"/>
</dbReference>
<comment type="caution">
    <text evidence="4">The sequence shown here is derived from an EMBL/GenBank/DDBJ whole genome shotgun (WGS) entry which is preliminary data.</text>
</comment>
<accession>A0A024Q855</accession>
<evidence type="ECO:0000259" key="2">
    <source>
        <dbReference type="Pfam" id="PF01408"/>
    </source>
</evidence>
<dbReference type="Gene3D" id="3.40.50.720">
    <property type="entry name" value="NAD(P)-binding Rossmann-like Domain"/>
    <property type="match status" value="1"/>
</dbReference>
<dbReference type="PANTHER" id="PTHR43818">
    <property type="entry name" value="BCDNA.GH03377"/>
    <property type="match status" value="1"/>
</dbReference>
<dbReference type="Gene3D" id="3.30.360.10">
    <property type="entry name" value="Dihydrodipicolinate Reductase, domain 2"/>
    <property type="match status" value="1"/>
</dbReference>
<sequence>MGKLRIGIAGTSRGSHFHEDFSKVDGAEVVAIMDPDKRARQAFCDKYQVEYALASYEDLLNAGIDVVVIASPLQLHAAQAIDALNQDIHVLSEVTAAATLEDCKLLLQAAKNSNAQYMMAENYCYIRENIAIRNMVRAGLFGDIYFAEGEYLHNVTYLHYDEHGKPTWRRKETMGKRGCTYGTHSLGPPLDWFNERVKLVNCLGPGSHTEPAYENDDTTMMLCRTESGALITIRLDMVSNRPHNMGYYSLQGTKGCYEAPRVPGGTHRIWLTDYTQSKEEWLALPDVYGDFLPAELIDFPEEAKDSHHWGADYFMVKDFVHRILEQRPVAIDIYKSLEMTLPGILSEQSITRNGAPIEVPDVRKW</sequence>
<evidence type="ECO:0000313" key="5">
    <source>
        <dbReference type="Proteomes" id="UP000028875"/>
    </source>
</evidence>
<dbReference type="PANTHER" id="PTHR43818:SF11">
    <property type="entry name" value="BCDNA.GH03377"/>
    <property type="match status" value="1"/>
</dbReference>
<dbReference type="InterPro" id="IPR050463">
    <property type="entry name" value="Gfo/Idh/MocA_oxidrdct_glycsds"/>
</dbReference>
<dbReference type="OrthoDB" id="9771072at2"/>
<protein>
    <submittedName>
        <fullName evidence="4">Alpha-N-acetylgalactosaminidase</fullName>
    </submittedName>
</protein>
<evidence type="ECO:0000259" key="3">
    <source>
        <dbReference type="Pfam" id="PF22725"/>
    </source>
</evidence>
<feature type="domain" description="GFO/IDH/MocA-like oxidoreductase" evidence="3">
    <location>
        <begin position="131"/>
        <end position="257"/>
    </location>
</feature>
<keyword evidence="5" id="KW-1185">Reference proteome</keyword>
<dbReference type="SUPFAM" id="SSF51735">
    <property type="entry name" value="NAD(P)-binding Rossmann-fold domains"/>
    <property type="match status" value="1"/>
</dbReference>
<dbReference type="STRING" id="1462526.BN990_00951"/>
<dbReference type="InterPro" id="IPR036291">
    <property type="entry name" value="NAD(P)-bd_dom_sf"/>
</dbReference>
<dbReference type="eggNOG" id="COG0673">
    <property type="taxonomic scope" value="Bacteria"/>
</dbReference>
<reference evidence="4 5" key="1">
    <citation type="submission" date="2014-03" db="EMBL/GenBank/DDBJ databases">
        <authorList>
            <person name="Urmite Genomes U."/>
        </authorList>
    </citation>
    <scope>NUCLEOTIDE SEQUENCE [LARGE SCALE GENOMIC DNA]</scope>
    <source>
        <strain evidence="4 5">Vm-5</strain>
    </source>
</reference>
<keyword evidence="1" id="KW-0560">Oxidoreductase</keyword>
<dbReference type="SUPFAM" id="SSF55347">
    <property type="entry name" value="Glyceraldehyde-3-phosphate dehydrogenase-like, C-terminal domain"/>
    <property type="match status" value="1"/>
</dbReference>
<proteinExistence type="predicted"/>
<dbReference type="GO" id="GO:0016491">
    <property type="term" value="F:oxidoreductase activity"/>
    <property type="evidence" value="ECO:0007669"/>
    <property type="project" value="UniProtKB-KW"/>
</dbReference>
<dbReference type="InterPro" id="IPR000683">
    <property type="entry name" value="Gfo/Idh/MocA-like_OxRdtase_N"/>
</dbReference>
<reference evidence="5" key="2">
    <citation type="submission" date="2014-05" db="EMBL/GenBank/DDBJ databases">
        <title>Draft genome sequence of Virgibacillus massiliensis Vm-5.</title>
        <authorList>
            <person name="Khelaifia S."/>
            <person name="Croce O."/>
            <person name="Lagier J.C."/>
            <person name="Raoult D."/>
        </authorList>
    </citation>
    <scope>NUCLEOTIDE SEQUENCE [LARGE SCALE GENOMIC DNA]</scope>
    <source>
        <strain evidence="5">Vm-5</strain>
    </source>
</reference>
<dbReference type="InterPro" id="IPR055170">
    <property type="entry name" value="GFO_IDH_MocA-like_dom"/>
</dbReference>
<evidence type="ECO:0000256" key="1">
    <source>
        <dbReference type="ARBA" id="ARBA00023002"/>
    </source>
</evidence>
<dbReference type="RefSeq" id="WP_021289424.1">
    <property type="nucleotide sequence ID" value="NZ_BNER01000010.1"/>
</dbReference>
<dbReference type="AlphaFoldDB" id="A0A024Q855"/>
<dbReference type="GO" id="GO:0000166">
    <property type="term" value="F:nucleotide binding"/>
    <property type="evidence" value="ECO:0007669"/>
    <property type="project" value="InterPro"/>
</dbReference>